<dbReference type="InterPro" id="IPR013815">
    <property type="entry name" value="ATP_grasp_subdomain_1"/>
</dbReference>
<dbReference type="InterPro" id="IPR008279">
    <property type="entry name" value="PEP-util_enz_mobile_dom"/>
</dbReference>
<feature type="domain" description="Pyruvate phosphate dikinase AMP/ATP-binding" evidence="2">
    <location>
        <begin position="192"/>
        <end position="238"/>
    </location>
</feature>
<dbReference type="PANTHER" id="PTHR43615">
    <property type="entry name" value="PHOSPHOENOLPYRUVATE SYNTHASE-RELATED"/>
    <property type="match status" value="1"/>
</dbReference>
<keyword evidence="3" id="KW-0418">Kinase</keyword>
<evidence type="ECO:0000259" key="1">
    <source>
        <dbReference type="Pfam" id="PF00391"/>
    </source>
</evidence>
<dbReference type="GO" id="GO:0005524">
    <property type="term" value="F:ATP binding"/>
    <property type="evidence" value="ECO:0007669"/>
    <property type="project" value="InterPro"/>
</dbReference>
<reference evidence="4" key="1">
    <citation type="submission" date="2016-10" db="EMBL/GenBank/DDBJ databases">
        <authorList>
            <person name="Varghese N."/>
            <person name="Submissions S."/>
        </authorList>
    </citation>
    <scope>NUCLEOTIDE SEQUENCE [LARGE SCALE GENOMIC DNA]</scope>
    <source>
        <strain evidence="4">CGMCC 4.7038</strain>
    </source>
</reference>
<dbReference type="PANTHER" id="PTHR43615:SF1">
    <property type="entry name" value="PPDK_N DOMAIN-CONTAINING PROTEIN"/>
    <property type="match status" value="1"/>
</dbReference>
<dbReference type="SUPFAM" id="SSF56059">
    <property type="entry name" value="Glutathione synthetase ATP-binding domain-like"/>
    <property type="match status" value="1"/>
</dbReference>
<dbReference type="Gene3D" id="3.30.470.20">
    <property type="entry name" value="ATP-grasp fold, B domain"/>
    <property type="match status" value="2"/>
</dbReference>
<dbReference type="STRING" id="1144548.SAMN05443287_10250"/>
<sequence length="819" mass="88312">MQVIPLDRITADMTDAVGGKAAGLAALIRHGERVPPGFCITTQTHGHALPVAEIVNAYQQLGGPVAVRSSATAEDLPDASFAGQQDTILNVTGTADLLTAVAACRASLHSPRATAYRDAHHIEHDNVRMAVVIQRMVTPAVAGVLFTANPVTGRRTQMMVEAVPGLGDVLVDGVTNTDQCLLDGPVHPATDHLTPAQLADLHTLGTRLQKHLGSPQDIEWAIDHDGTLWVLQARPITTLFPLPPPTDKPQPRVYLEFGHVQGMLQPVTPMGMSSLAALVTAMLAALRVRADVIDIGGRLYGDLTDLARDPATRERLVKLMAVDFGPRAQAVMRHVLADPRFAPQRRTTPRTRATDGTILRTAGRAGTAILRALARPDHARARLHHAIDRIRRTCAAPAELKTPADRLRFVRDQDTTGSYDEITWPIAAGMLAAAIPPHLLKGIAEQHEIQTVLGGMPHNVTIEMDLALWRLTERATDHRQLLLDTPASELAARYRQGTLPDIGLAAFLDTYGHRGAAEVDLGIPRWEEDPTPVFTMIANYLRVTDADQAPDRRFARAAATAETTLRDLTIRARRRPIRGRIAIFLLHRARALAGLREAGKFAGLYRLREMRRQLLLIGTDLATATLLNQPDDIMFLTLDEVHAAVHQHTDHRATVTSRRATHQQELRRRTVPVALLSDGTDLETILPAAPITDGQLRGVGAAPGRITGPARIVHDPATARIDPGDIIVAPTTDPGWTPLFLTAGGLVTETGAVMAHGPTVAREYGIPAVICVPAAASTITTGQLITVDGAAGTVTVVNDPHRTEAERAQRTDIGDTTAL</sequence>
<dbReference type="Gene3D" id="3.30.1490.20">
    <property type="entry name" value="ATP-grasp fold, A domain"/>
    <property type="match status" value="2"/>
</dbReference>
<gene>
    <name evidence="3" type="ORF">SAMN05443287_10250</name>
</gene>
<dbReference type="RefSeq" id="WP_092375732.1">
    <property type="nucleotide sequence ID" value="NZ_BOPI01000003.1"/>
</dbReference>
<evidence type="ECO:0000313" key="3">
    <source>
        <dbReference type="EMBL" id="SEI85681.1"/>
    </source>
</evidence>
<feature type="domain" description="Pyruvate phosphate dikinase AMP/ATP-binding" evidence="2">
    <location>
        <begin position="52"/>
        <end position="186"/>
    </location>
</feature>
<dbReference type="Pfam" id="PF00391">
    <property type="entry name" value="PEP-utilizers"/>
    <property type="match status" value="1"/>
</dbReference>
<dbReference type="OrthoDB" id="9765468at2"/>
<dbReference type="Pfam" id="PF01326">
    <property type="entry name" value="PPDK_N"/>
    <property type="match status" value="2"/>
</dbReference>
<proteinExistence type="predicted"/>
<dbReference type="GO" id="GO:0016301">
    <property type="term" value="F:kinase activity"/>
    <property type="evidence" value="ECO:0007669"/>
    <property type="project" value="UniProtKB-KW"/>
</dbReference>
<evidence type="ECO:0000313" key="4">
    <source>
        <dbReference type="Proteomes" id="UP000198707"/>
    </source>
</evidence>
<protein>
    <submittedName>
        <fullName evidence="3">Pyruvate, water dikinase</fullName>
    </submittedName>
</protein>
<dbReference type="Proteomes" id="UP000198707">
    <property type="component" value="Unassembled WGS sequence"/>
</dbReference>
<name>A0A1H6U078_9ACTN</name>
<organism evidence="3 4">
    <name type="scientific">Micromonospora phaseoli</name>
    <dbReference type="NCBI Taxonomy" id="1144548"/>
    <lineage>
        <taxon>Bacteria</taxon>
        <taxon>Bacillati</taxon>
        <taxon>Actinomycetota</taxon>
        <taxon>Actinomycetes</taxon>
        <taxon>Micromonosporales</taxon>
        <taxon>Micromonosporaceae</taxon>
        <taxon>Micromonospora</taxon>
    </lineage>
</organism>
<dbReference type="InterPro" id="IPR002192">
    <property type="entry name" value="PPDK_AMP/ATP-bd"/>
</dbReference>
<feature type="domain" description="PEP-utilising enzyme mobile" evidence="1">
    <location>
        <begin position="721"/>
        <end position="792"/>
    </location>
</feature>
<keyword evidence="4" id="KW-1185">Reference proteome</keyword>
<accession>A0A1H6U078</accession>
<dbReference type="InterPro" id="IPR051549">
    <property type="entry name" value="PEP_Utilizing_Enz"/>
</dbReference>
<keyword evidence="3" id="KW-0808">Transferase</keyword>
<dbReference type="AlphaFoldDB" id="A0A1H6U078"/>
<dbReference type="SUPFAM" id="SSF52009">
    <property type="entry name" value="Phosphohistidine domain"/>
    <property type="match status" value="1"/>
</dbReference>
<evidence type="ECO:0000259" key="2">
    <source>
        <dbReference type="Pfam" id="PF01326"/>
    </source>
</evidence>
<dbReference type="Gene3D" id="3.50.30.10">
    <property type="entry name" value="Phosphohistidine domain"/>
    <property type="match status" value="1"/>
</dbReference>
<dbReference type="InterPro" id="IPR036637">
    <property type="entry name" value="Phosphohistidine_dom_sf"/>
</dbReference>
<dbReference type="EMBL" id="FNYV01000002">
    <property type="protein sequence ID" value="SEI85681.1"/>
    <property type="molecule type" value="Genomic_DNA"/>
</dbReference>
<keyword evidence="3" id="KW-0670">Pyruvate</keyword>